<evidence type="ECO:0000256" key="1">
    <source>
        <dbReference type="SAM" id="MobiDB-lite"/>
    </source>
</evidence>
<dbReference type="AlphaFoldDB" id="A0AAX4JIN0"/>
<proteinExistence type="predicted"/>
<feature type="region of interest" description="Disordered" evidence="1">
    <location>
        <begin position="104"/>
        <end position="214"/>
    </location>
</feature>
<evidence type="ECO:0000313" key="3">
    <source>
        <dbReference type="Proteomes" id="UP001355207"/>
    </source>
</evidence>
<feature type="compositionally biased region" description="Polar residues" evidence="1">
    <location>
        <begin position="140"/>
        <end position="151"/>
    </location>
</feature>
<feature type="compositionally biased region" description="Basic and acidic residues" evidence="1">
    <location>
        <begin position="176"/>
        <end position="194"/>
    </location>
</feature>
<dbReference type="RefSeq" id="XP_066072075.1">
    <property type="nucleotide sequence ID" value="XM_066215978.1"/>
</dbReference>
<name>A0AAX4JIN0_9TREE</name>
<feature type="compositionally biased region" description="Low complexity" evidence="1">
    <location>
        <begin position="106"/>
        <end position="118"/>
    </location>
</feature>
<organism evidence="2 3">
    <name type="scientific">Kwoniella dendrophila CBS 6074</name>
    <dbReference type="NCBI Taxonomy" id="1295534"/>
    <lineage>
        <taxon>Eukaryota</taxon>
        <taxon>Fungi</taxon>
        <taxon>Dikarya</taxon>
        <taxon>Basidiomycota</taxon>
        <taxon>Agaricomycotina</taxon>
        <taxon>Tremellomycetes</taxon>
        <taxon>Tremellales</taxon>
        <taxon>Cryptococcaceae</taxon>
        <taxon>Kwoniella</taxon>
    </lineage>
</organism>
<dbReference type="Proteomes" id="UP001355207">
    <property type="component" value="Chromosome 1"/>
</dbReference>
<accession>A0AAX4JIN0</accession>
<dbReference type="GeneID" id="91090846"/>
<evidence type="ECO:0000313" key="2">
    <source>
        <dbReference type="EMBL" id="WWC85312.1"/>
    </source>
</evidence>
<dbReference type="EMBL" id="CP144098">
    <property type="protein sequence ID" value="WWC85312.1"/>
    <property type="molecule type" value="Genomic_DNA"/>
</dbReference>
<reference evidence="2 3" key="1">
    <citation type="submission" date="2024-01" db="EMBL/GenBank/DDBJ databases">
        <title>Comparative genomics of Cryptococcus and Kwoniella reveals pathogenesis evolution and contrasting modes of karyotype evolution via chromosome fusion or intercentromeric recombination.</title>
        <authorList>
            <person name="Coelho M.A."/>
            <person name="David-Palma M."/>
            <person name="Shea T."/>
            <person name="Bowers K."/>
            <person name="McGinley-Smith S."/>
            <person name="Mohammad A.W."/>
            <person name="Gnirke A."/>
            <person name="Yurkov A.M."/>
            <person name="Nowrousian M."/>
            <person name="Sun S."/>
            <person name="Cuomo C.A."/>
            <person name="Heitman J."/>
        </authorList>
    </citation>
    <scope>NUCLEOTIDE SEQUENCE [LARGE SCALE GENOMIC DNA]</scope>
    <source>
        <strain evidence="2 3">CBS 6074</strain>
    </source>
</reference>
<sequence>MNLWQSSPMHWQTYTTSEPSTPQLEEAFRRQASLAFHHSPQSIGYSVSSSFTTRNGITTGHTELKIGKSTPWLPEETASVEKYLVGLLPKGNLIAPTGRPVGFIESAPSHSHSHPQAQLPRSSAGPTSKMLKSKKHKSPPSITSFPSTVSEAGTIPPSHPPSGMIIHQTSPVSNHVHYDDQSVHTSSHQHDHHGQHTGGRFSSITKKFKRKSVQ</sequence>
<protein>
    <submittedName>
        <fullName evidence="2">Uncharacterized protein</fullName>
    </submittedName>
</protein>
<keyword evidence="3" id="KW-1185">Reference proteome</keyword>
<feature type="region of interest" description="Disordered" evidence="1">
    <location>
        <begin position="1"/>
        <end position="20"/>
    </location>
</feature>
<gene>
    <name evidence="2" type="ORF">L201_000174</name>
</gene>